<feature type="transmembrane region" description="Helical" evidence="9">
    <location>
        <begin position="459"/>
        <end position="478"/>
    </location>
</feature>
<keyword evidence="8 9" id="KW-0472">Membrane</keyword>
<comment type="function">
    <text evidence="1">Probable acetyltransferase, which acetylates the inositol ring of phosphatidylinositol during biosynthesis of GPI-anchor.</text>
</comment>
<proteinExistence type="inferred from homology"/>
<keyword evidence="11" id="KW-1185">Reference proteome</keyword>
<keyword evidence="9" id="KW-0808">Transferase</keyword>
<dbReference type="RefSeq" id="XP_069200607.1">
    <property type="nucleotide sequence ID" value="XM_069347439.1"/>
</dbReference>
<evidence type="ECO:0000256" key="8">
    <source>
        <dbReference type="ARBA" id="ARBA00023136"/>
    </source>
</evidence>
<comment type="subcellular location">
    <subcellularLocation>
        <location evidence="2 9">Endoplasmic reticulum membrane</location>
        <topology evidence="2 9">Multi-pass membrane protein</topology>
    </subcellularLocation>
</comment>
<comment type="pathway">
    <text evidence="3 9">Glycolipid biosynthesis; glycosylphosphatidylinositol-anchor biosynthesis.</text>
</comment>
<feature type="transmembrane region" description="Helical" evidence="9">
    <location>
        <begin position="484"/>
        <end position="504"/>
    </location>
</feature>
<evidence type="ECO:0000256" key="1">
    <source>
        <dbReference type="ARBA" id="ARBA00002531"/>
    </source>
</evidence>
<evidence type="ECO:0000256" key="4">
    <source>
        <dbReference type="ARBA" id="ARBA00007559"/>
    </source>
</evidence>
<keyword evidence="6 9" id="KW-0812">Transmembrane</keyword>
<keyword evidence="7 9" id="KW-1133">Transmembrane helix</keyword>
<comment type="caution">
    <text evidence="10">The sequence shown here is derived from an EMBL/GenBank/DDBJ whole genome shotgun (WGS) entry which is preliminary data.</text>
</comment>
<evidence type="ECO:0000256" key="6">
    <source>
        <dbReference type="ARBA" id="ARBA00022692"/>
    </source>
</evidence>
<dbReference type="GeneID" id="95974436"/>
<feature type="transmembrane region" description="Helical" evidence="9">
    <location>
        <begin position="130"/>
        <end position="149"/>
    </location>
</feature>
<dbReference type="Proteomes" id="UP001562354">
    <property type="component" value="Unassembled WGS sequence"/>
</dbReference>
<feature type="transmembrane region" description="Helical" evidence="9">
    <location>
        <begin position="244"/>
        <end position="264"/>
    </location>
</feature>
<dbReference type="PANTHER" id="PTHR20661:SF0">
    <property type="entry name" value="PHOSPHATIDYLINOSITOL-GLYCAN BIOSYNTHESIS CLASS W PROTEIN"/>
    <property type="match status" value="1"/>
</dbReference>
<dbReference type="InterPro" id="IPR009447">
    <property type="entry name" value="PIGW/GWT1"/>
</dbReference>
<evidence type="ECO:0000313" key="10">
    <source>
        <dbReference type="EMBL" id="KAL1304332.1"/>
    </source>
</evidence>
<keyword evidence="9" id="KW-0012">Acyltransferase</keyword>
<protein>
    <recommendedName>
        <fullName evidence="9">GPI-anchored wall transfer protein</fullName>
        <ecNumber evidence="9">2.3.-.-</ecNumber>
    </recommendedName>
</protein>
<dbReference type="PANTHER" id="PTHR20661">
    <property type="entry name" value="PHOSPHATIDYLINOSITOL-GLYCAN BIOSYNTHESIS CLASS W PROTEIN"/>
    <property type="match status" value="1"/>
</dbReference>
<evidence type="ECO:0000256" key="7">
    <source>
        <dbReference type="ARBA" id="ARBA00022989"/>
    </source>
</evidence>
<dbReference type="PIRSF" id="PIRSF017321">
    <property type="entry name" value="GWT1"/>
    <property type="match status" value="1"/>
</dbReference>
<evidence type="ECO:0000256" key="9">
    <source>
        <dbReference type="RuleBase" id="RU280819"/>
    </source>
</evidence>
<gene>
    <name evidence="10" type="ORF">AAFC00_000733</name>
</gene>
<keyword evidence="5 9" id="KW-0337">GPI-anchor biosynthesis</keyword>
<evidence type="ECO:0000256" key="5">
    <source>
        <dbReference type="ARBA" id="ARBA00022502"/>
    </source>
</evidence>
<organism evidence="10 11">
    <name type="scientific">Neodothiora populina</name>
    <dbReference type="NCBI Taxonomy" id="2781224"/>
    <lineage>
        <taxon>Eukaryota</taxon>
        <taxon>Fungi</taxon>
        <taxon>Dikarya</taxon>
        <taxon>Ascomycota</taxon>
        <taxon>Pezizomycotina</taxon>
        <taxon>Dothideomycetes</taxon>
        <taxon>Dothideomycetidae</taxon>
        <taxon>Dothideales</taxon>
        <taxon>Dothioraceae</taxon>
        <taxon>Neodothiora</taxon>
    </lineage>
</organism>
<evidence type="ECO:0000256" key="2">
    <source>
        <dbReference type="ARBA" id="ARBA00004477"/>
    </source>
</evidence>
<feature type="transmembrane region" description="Helical" evidence="9">
    <location>
        <begin position="55"/>
        <end position="75"/>
    </location>
</feature>
<dbReference type="EC" id="2.3.-.-" evidence="9"/>
<comment type="similarity">
    <text evidence="4 9">Belongs to the PIGW family.</text>
</comment>
<feature type="transmembrane region" description="Helical" evidence="9">
    <location>
        <begin position="371"/>
        <end position="390"/>
    </location>
</feature>
<dbReference type="EMBL" id="JBFMKM010000009">
    <property type="protein sequence ID" value="KAL1304332.1"/>
    <property type="molecule type" value="Genomic_DNA"/>
</dbReference>
<name>A0ABR3PDU8_9PEZI</name>
<evidence type="ECO:0000313" key="11">
    <source>
        <dbReference type="Proteomes" id="UP001562354"/>
    </source>
</evidence>
<keyword evidence="9" id="KW-0256">Endoplasmic reticulum</keyword>
<dbReference type="Pfam" id="PF06423">
    <property type="entry name" value="GWT1"/>
    <property type="match status" value="1"/>
</dbReference>
<comment type="function">
    <text evidence="9">A acetyltransferase, which acetylates the inositol ring of phosphatidylinositol during biosynthesis of GPI-anchor.</text>
</comment>
<feature type="transmembrane region" description="Helical" evidence="9">
    <location>
        <begin position="402"/>
        <end position="422"/>
    </location>
</feature>
<feature type="transmembrane region" description="Helical" evidence="9">
    <location>
        <begin position="308"/>
        <end position="329"/>
    </location>
</feature>
<sequence length="513" mass="57299">MIDDAYRQRKIDHVTGFTGGSIWEINEVTFIAPAAAALWAVLQTRQKFFDPYTPAAYLTDFLIHVGAILFAATAYSDSPVTLLGLLLLPAIASVMNTPAPEEKKAAKPTLKDDLAEPDPLDDVPVKPYITTYRGAMMIITCVCILAVDFDVFPRRFAKVETWGTSLMDMGVGSFVFGAGVVAARQQLKDEAQEGHMTRSTFLERFNDSLRHSLPLLALGFIRLYSVKASNYQEHVTEYGVHWNFFFTLGLLPPFVAIFQSFFRLVPSYQALAFWLVVPYEMSFWYSDVGLYIISAPRVDFFSSNREGIYSFIGYLGIFLAGQGIGIEALRRDVDVFTPMTSEDEWVASVLGGDESVAKVRATRNHNSLLKLAKWTGIWLAVYVLLVGPYGPRLTVSRRLANLPYLAWVCVFNCWQLLMFRAIEGYAFPMLYKASNKTEERKRCAKATSKVLHAFNRNGLAVFLVANLLTGVVNMNLATLDMSDVASMGVLVGYMLILTAFALTLDHFNISIKL</sequence>
<reference evidence="10 11" key="1">
    <citation type="submission" date="2024-07" db="EMBL/GenBank/DDBJ databases">
        <title>Draft sequence of the Neodothiora populina.</title>
        <authorList>
            <person name="Drown D.D."/>
            <person name="Schuette U.S."/>
            <person name="Buechlein A.B."/>
            <person name="Rusch D.R."/>
            <person name="Winton L.W."/>
            <person name="Adams G.A."/>
        </authorList>
    </citation>
    <scope>NUCLEOTIDE SEQUENCE [LARGE SCALE GENOMIC DNA]</scope>
    <source>
        <strain evidence="10 11">CPC 39397</strain>
    </source>
</reference>
<evidence type="ECO:0000256" key="3">
    <source>
        <dbReference type="ARBA" id="ARBA00004687"/>
    </source>
</evidence>
<feature type="transmembrane region" description="Helical" evidence="9">
    <location>
        <begin position="271"/>
        <end position="293"/>
    </location>
</feature>
<accession>A0ABR3PDU8</accession>